<dbReference type="InterPro" id="IPR000330">
    <property type="entry name" value="SNF2_N"/>
</dbReference>
<evidence type="ECO:0000259" key="6">
    <source>
        <dbReference type="PROSITE" id="PS50157"/>
    </source>
</evidence>
<dbReference type="Gene3D" id="3.40.50.300">
    <property type="entry name" value="P-loop containing nucleotide triphosphate hydrolases"/>
    <property type="match status" value="1"/>
</dbReference>
<evidence type="ECO:0000256" key="2">
    <source>
        <dbReference type="ARBA" id="ARBA00022771"/>
    </source>
</evidence>
<keyword evidence="1" id="KW-0479">Metal-binding</keyword>
<feature type="compositionally biased region" description="Low complexity" evidence="5">
    <location>
        <begin position="817"/>
        <end position="826"/>
    </location>
</feature>
<dbReference type="PROSITE" id="PS51058">
    <property type="entry name" value="ZF_CXXC"/>
    <property type="match status" value="2"/>
</dbReference>
<feature type="region of interest" description="Disordered" evidence="5">
    <location>
        <begin position="775"/>
        <end position="827"/>
    </location>
</feature>
<dbReference type="InterPro" id="IPR002857">
    <property type="entry name" value="Znf_CXXC"/>
</dbReference>
<organism evidence="8">
    <name type="scientific">Albugo laibachii Nc14</name>
    <dbReference type="NCBI Taxonomy" id="890382"/>
    <lineage>
        <taxon>Eukaryota</taxon>
        <taxon>Sar</taxon>
        <taxon>Stramenopiles</taxon>
        <taxon>Oomycota</taxon>
        <taxon>Peronosporomycetes</taxon>
        <taxon>Albuginales</taxon>
        <taxon>Albuginaceae</taxon>
        <taxon>Albugo</taxon>
    </lineage>
</organism>
<dbReference type="InterPro" id="IPR038718">
    <property type="entry name" value="SNF2-like_sf"/>
</dbReference>
<dbReference type="InterPro" id="IPR000253">
    <property type="entry name" value="FHA_dom"/>
</dbReference>
<reference evidence="8" key="2">
    <citation type="submission" date="2011-02" db="EMBL/GenBank/DDBJ databases">
        <authorList>
            <person name="MacLean D."/>
        </authorList>
    </citation>
    <scope>NUCLEOTIDE SEQUENCE</scope>
</reference>
<dbReference type="GO" id="GO:0003677">
    <property type="term" value="F:DNA binding"/>
    <property type="evidence" value="ECO:0007669"/>
    <property type="project" value="InterPro"/>
</dbReference>
<gene>
    <name evidence="8" type="primary">AlNc14C45G3689</name>
    <name evidence="8" type="ORF">ALNC14_042760</name>
</gene>
<dbReference type="SUPFAM" id="SSF52540">
    <property type="entry name" value="P-loop containing nucleoside triphosphate hydrolases"/>
    <property type="match status" value="1"/>
</dbReference>
<dbReference type="SUPFAM" id="SSF49879">
    <property type="entry name" value="SMAD/FHA domain"/>
    <property type="match status" value="1"/>
</dbReference>
<dbReference type="GO" id="GO:0008270">
    <property type="term" value="F:zinc ion binding"/>
    <property type="evidence" value="ECO:0007669"/>
    <property type="project" value="UniProtKB-KW"/>
</dbReference>
<feature type="domain" description="C2H2-type" evidence="6">
    <location>
        <begin position="991"/>
        <end position="1019"/>
    </location>
</feature>
<feature type="domain" description="CXXC-type" evidence="7">
    <location>
        <begin position="709"/>
        <end position="756"/>
    </location>
</feature>
<feature type="domain" description="CXXC-type" evidence="7">
    <location>
        <begin position="866"/>
        <end position="914"/>
    </location>
</feature>
<evidence type="ECO:0000256" key="5">
    <source>
        <dbReference type="SAM" id="MobiDB-lite"/>
    </source>
</evidence>
<evidence type="ECO:0000256" key="1">
    <source>
        <dbReference type="ARBA" id="ARBA00022723"/>
    </source>
</evidence>
<dbReference type="Pfam" id="PF00176">
    <property type="entry name" value="SNF2-rel_dom"/>
    <property type="match status" value="1"/>
</dbReference>
<evidence type="ECO:0000256" key="3">
    <source>
        <dbReference type="ARBA" id="ARBA00022833"/>
    </source>
</evidence>
<dbReference type="AlphaFoldDB" id="F0WAG2"/>
<feature type="compositionally biased region" description="Basic and acidic residues" evidence="5">
    <location>
        <begin position="775"/>
        <end position="787"/>
    </location>
</feature>
<dbReference type="EMBL" id="FR824090">
    <property type="protein sequence ID" value="CCA18133.1"/>
    <property type="molecule type" value="Genomic_DNA"/>
</dbReference>
<name>F0WAG2_9STRA</name>
<protein>
    <submittedName>
        <fullName evidence="8">Uncharacterized protein AlNc14C45G3689</fullName>
    </submittedName>
</protein>
<dbReference type="InterPro" id="IPR008984">
    <property type="entry name" value="SMAD_FHA_dom_sf"/>
</dbReference>
<proteinExistence type="predicted"/>
<dbReference type="Gene3D" id="3.40.50.10810">
    <property type="entry name" value="Tandem AAA-ATPase domain"/>
    <property type="match status" value="1"/>
</dbReference>
<dbReference type="PROSITE" id="PS50157">
    <property type="entry name" value="ZINC_FINGER_C2H2_2"/>
    <property type="match status" value="1"/>
</dbReference>
<sequence>MLIRCQRFSSDPSSHTYLEKLRIATELKHLSKINLKISTRGIPFGSVYDAVPDDASFHSIIPSMNLAEFSIQSVEDVPKAPIVSPGREQSLFDAVRSKLNQEKMDAIAGNAREGALQDLEVFKNSVWRQDLKQAHITLLRQGHKAYIESDGVKWKQRSQEYWVDEVVHQLREKAVQKLKHYGTKLATLKILARSCAESHARKRDELVRKSMNARQSSISQHSNVQVEDKATQELELEKVPDEKLQLLTSLDPSVPSICSLNAFLLCELRLFVQNVLVENDPSRSLSLHNIAPAVFEAAKVTARVLAREHRRAFCDFQAESERVRSKSVWEWRNKNLPSPSHVDVRTEKTLNPFCNDPLKEGQSETWHRLFASQCESRDADPQAHLDLAIDGHKLHSLYSKGLNCISVIGRGTRALGLKEVQEHLLSLREKSWLPFLVMTNSSDLQAWDFWLQAQKKHICYYSYFGSDHDQRIIRETLTEQYLRANNTKAHFVLTTYKTMLESIDQFQFDRWHLIVMDEAMRMIEDDHFHDKWCTLLTLPCRQKLLIADVTNVPDVRLMLQFVIPSLFCSRQKLMAWNCAAFGRECVTLLIAVLKKFTIGKDQQLFHNGVQEKTNVNAAKEAIAHYKLQKDERMKRDKTISCEQILAQNIVACHHAPTDSNHKLKANNINRPNLLPAQRPSATALGIPCSLPATTKSVKNRNGKLSSSGSTRKRISRCGKCAGCLSEDCMRCGHCKDMKKYGGPGLRKQSCKYRKCLNSKAGVIAGDSLTNLGEKLSSKCKEDPTPDCKDDEADSNEKSREDFLACSSQESDRDSDSMGKMGDSMSSILNSDSELQDQEKIVYSAELNDDGCSDSYTVGTRMGAGGKMIRTRVMRCGKCIGCRAPDCLKCRHCLDMKKYGGPGLRKQSCKYRKCVAPKIVMLNPAREDEKSESHLDGFRQDIHMTSSQQLAQELISESAISHRILRDLESTSSRNLTLLQECQLMISSKLIFPCSICPACFSSEKQLQLHSTFEHQTSDSYIQTNFATRRWMQKACRMLLQPSIQFGLLSASMTTKLNQEPKGFAKLQGANFCCYLMQPFAILGRLSTRWQRMYQELGISALDGLSGGRVTCHMDNQASIDHRHALIFWDPQSQSFVLKNLSLTAPLFVNGQPQSFSSSPLRLSSRDSIQIGSSVIYFLLPILTSQIQVRRSKIPREIMKKYFYGRAKKRRLDDWKEEAIEKETEMETVAKRRDTCGFSF</sequence>
<reference evidence="8" key="1">
    <citation type="journal article" date="2011" name="PLoS Biol.">
        <title>Gene gain and loss during evolution of obligate parasitism in the white rust pathogen of Arabidopsis thaliana.</title>
        <authorList>
            <person name="Kemen E."/>
            <person name="Gardiner A."/>
            <person name="Schultz-Larsen T."/>
            <person name="Kemen A.C."/>
            <person name="Balmuth A.L."/>
            <person name="Robert-Seilaniantz A."/>
            <person name="Bailey K."/>
            <person name="Holub E."/>
            <person name="Studholme D.J."/>
            <person name="Maclean D."/>
            <person name="Jones J.D."/>
        </authorList>
    </citation>
    <scope>NUCLEOTIDE SEQUENCE</scope>
</reference>
<accession>F0WAG2</accession>
<dbReference type="GO" id="GO:0005524">
    <property type="term" value="F:ATP binding"/>
    <property type="evidence" value="ECO:0007669"/>
    <property type="project" value="InterPro"/>
</dbReference>
<dbReference type="InterPro" id="IPR013087">
    <property type="entry name" value="Znf_C2H2_type"/>
</dbReference>
<evidence type="ECO:0000259" key="7">
    <source>
        <dbReference type="PROSITE" id="PS51058"/>
    </source>
</evidence>
<dbReference type="PROSITE" id="PS00028">
    <property type="entry name" value="ZINC_FINGER_C2H2_1"/>
    <property type="match status" value="1"/>
</dbReference>
<dbReference type="HOGENOM" id="CLU_266916_0_0_1"/>
<keyword evidence="3" id="KW-0862">Zinc</keyword>
<dbReference type="Pfam" id="PF02008">
    <property type="entry name" value="zf-CXXC"/>
    <property type="match status" value="2"/>
</dbReference>
<evidence type="ECO:0000313" key="8">
    <source>
        <dbReference type="EMBL" id="CCA18133.1"/>
    </source>
</evidence>
<dbReference type="Pfam" id="PF00498">
    <property type="entry name" value="FHA"/>
    <property type="match status" value="1"/>
</dbReference>
<dbReference type="InterPro" id="IPR027417">
    <property type="entry name" value="P-loop_NTPase"/>
</dbReference>
<evidence type="ECO:0000256" key="4">
    <source>
        <dbReference type="PROSITE-ProRule" id="PRU00042"/>
    </source>
</evidence>
<keyword evidence="2 4" id="KW-0863">Zinc-finger</keyword>
<dbReference type="Gene3D" id="2.60.200.20">
    <property type="match status" value="1"/>
</dbReference>